<dbReference type="InterPro" id="IPR007159">
    <property type="entry name" value="SpoVT-AbrB_dom"/>
</dbReference>
<name>A0A150IKT4_9EURY</name>
<accession>A0A150IKT4</accession>
<organism evidence="2 3">
    <name type="scientific">Candidatus Methanofastidiosum methylothiophilum</name>
    <dbReference type="NCBI Taxonomy" id="1705564"/>
    <lineage>
        <taxon>Archaea</taxon>
        <taxon>Methanobacteriati</taxon>
        <taxon>Methanobacteriota</taxon>
        <taxon>Stenosarchaea group</taxon>
        <taxon>Candidatus Methanofastidiosia</taxon>
        <taxon>Candidatus Methanofastidiosales</taxon>
        <taxon>Candidatus Methanofastidiosaceae</taxon>
        <taxon>Candidatus Methanofastidiosum</taxon>
    </lineage>
</organism>
<protein>
    <submittedName>
        <fullName evidence="2">PhoU domain protein</fullName>
    </submittedName>
</protein>
<dbReference type="InterPro" id="IPR028366">
    <property type="entry name" value="PhoU"/>
</dbReference>
<proteinExistence type="predicted"/>
<dbReference type="InterPro" id="IPR026022">
    <property type="entry name" value="PhoU_dom"/>
</dbReference>
<gene>
    <name evidence="2" type="ORF">AMQ22_02195</name>
</gene>
<comment type="caution">
    <text evidence="2">The sequence shown here is derived from an EMBL/GenBank/DDBJ whole genome shotgun (WGS) entry which is preliminary data.</text>
</comment>
<dbReference type="InterPro" id="IPR038078">
    <property type="entry name" value="PhoU-like_sf"/>
</dbReference>
<dbReference type="PANTHER" id="PTHR42930">
    <property type="entry name" value="PHOSPHATE-SPECIFIC TRANSPORT SYSTEM ACCESSORY PROTEIN PHOU"/>
    <property type="match status" value="1"/>
</dbReference>
<evidence type="ECO:0000259" key="1">
    <source>
        <dbReference type="SMART" id="SM00966"/>
    </source>
</evidence>
<dbReference type="Pfam" id="PF04014">
    <property type="entry name" value="MazE_antitoxin"/>
    <property type="match status" value="1"/>
</dbReference>
<dbReference type="PANTHER" id="PTHR42930:SF6">
    <property type="entry name" value="PHOSPHATE REGULATORY PROTEIN-LIKE PROTEIN"/>
    <property type="match status" value="1"/>
</dbReference>
<feature type="domain" description="SpoVT-AbrB" evidence="1">
    <location>
        <begin position="8"/>
        <end position="52"/>
    </location>
</feature>
<dbReference type="Gene3D" id="1.20.58.220">
    <property type="entry name" value="Phosphate transport system protein phou homolog 2, domain 2"/>
    <property type="match status" value="1"/>
</dbReference>
<reference evidence="2 3" key="1">
    <citation type="journal article" date="2016" name="ISME J.">
        <title>Chasing the elusive Euryarchaeota class WSA2: genomes reveal a uniquely fastidious methyl-reducing methanogen.</title>
        <authorList>
            <person name="Nobu M.K."/>
            <person name="Narihiro T."/>
            <person name="Kuroda K."/>
            <person name="Mei R."/>
            <person name="Liu W.T."/>
        </authorList>
    </citation>
    <scope>NUCLEOTIDE SEQUENCE [LARGE SCALE GENOMIC DNA]</scope>
    <source>
        <strain evidence="2">U1lsi0528_Bin055</strain>
    </source>
</reference>
<evidence type="ECO:0000313" key="3">
    <source>
        <dbReference type="Proteomes" id="UP000075398"/>
    </source>
</evidence>
<dbReference type="Pfam" id="PF01895">
    <property type="entry name" value="PhoU"/>
    <property type="match status" value="1"/>
</dbReference>
<dbReference type="SUPFAM" id="SSF109755">
    <property type="entry name" value="PhoU-like"/>
    <property type="match status" value="1"/>
</dbReference>
<dbReference type="AlphaFoldDB" id="A0A150IKT4"/>
<dbReference type="GO" id="GO:0003677">
    <property type="term" value="F:DNA binding"/>
    <property type="evidence" value="ECO:0007669"/>
    <property type="project" value="InterPro"/>
</dbReference>
<evidence type="ECO:0000313" key="2">
    <source>
        <dbReference type="EMBL" id="KYC45636.1"/>
    </source>
</evidence>
<dbReference type="EMBL" id="LNGC01000228">
    <property type="protein sequence ID" value="KYC45636.1"/>
    <property type="molecule type" value="Genomic_DNA"/>
</dbReference>
<dbReference type="SMART" id="SM00966">
    <property type="entry name" value="SpoVT_AbrB"/>
    <property type="match status" value="1"/>
</dbReference>
<sequence length="319" mass="37028">MESRKVQVTGKSTYIVTLPKKWAKKAKLEGGETVSMSYLDDGSLVIAPPDWKHADRNLKISFEDNVKRLKREIVGIYILDEYTSIEIIGKNLDKEMKKEIKHLCKGLIGFEVVEDIDDRMIINDFLEKEELTISHALKRMSSIVYLMMDELVIAMQEQNDNLFIEVISRDDDVDRMYLLISKQYISRLHLHPPSKKDKLSLIESFYYRMAAEDVESIADHVTKIAAICKELSLSDEQRSLICQLILDSQKYFMDIIDIFRHVEKEKAHSLLDSEMSSSSDLLELRDNAEPEIKIVIDSIKRIREYAKKITEYTIDLSQL</sequence>
<dbReference type="GO" id="GO:0030643">
    <property type="term" value="P:intracellular phosphate ion homeostasis"/>
    <property type="evidence" value="ECO:0007669"/>
    <property type="project" value="InterPro"/>
</dbReference>
<dbReference type="GO" id="GO:0045936">
    <property type="term" value="P:negative regulation of phosphate metabolic process"/>
    <property type="evidence" value="ECO:0007669"/>
    <property type="project" value="InterPro"/>
</dbReference>
<dbReference type="Proteomes" id="UP000075398">
    <property type="component" value="Unassembled WGS sequence"/>
</dbReference>